<dbReference type="AlphaFoldDB" id="A0A4Y2AK36"/>
<dbReference type="Proteomes" id="UP000499080">
    <property type="component" value="Unassembled WGS sequence"/>
</dbReference>
<dbReference type="EMBL" id="BGPR01000019">
    <property type="protein sequence ID" value="GBL79609.1"/>
    <property type="molecule type" value="Genomic_DNA"/>
</dbReference>
<keyword evidence="2" id="KW-1185">Reference proteome</keyword>
<evidence type="ECO:0000313" key="2">
    <source>
        <dbReference type="Proteomes" id="UP000499080"/>
    </source>
</evidence>
<proteinExistence type="predicted"/>
<gene>
    <name evidence="1" type="ORF">AVEN_18170_1</name>
</gene>
<protein>
    <submittedName>
        <fullName evidence="1">Uncharacterized protein</fullName>
    </submittedName>
</protein>
<evidence type="ECO:0000313" key="1">
    <source>
        <dbReference type="EMBL" id="GBL79609.1"/>
    </source>
</evidence>
<accession>A0A4Y2AK36</accession>
<name>A0A4Y2AK36_ARAVE</name>
<dbReference type="OrthoDB" id="7482667at2759"/>
<comment type="caution">
    <text evidence="1">The sequence shown here is derived from an EMBL/GenBank/DDBJ whole genome shotgun (WGS) entry which is preliminary data.</text>
</comment>
<sequence length="97" mass="10991">MTQACDRTGVCDRSAAIAINAVLKDKGIIDKVDSSKVVDRRKIRRERIKTHSGLKRKKMRENNLHRQGWHQKGDQGSLSVMWNPHVGENVCMGYSTS</sequence>
<organism evidence="1 2">
    <name type="scientific">Araneus ventricosus</name>
    <name type="common">Orbweaver spider</name>
    <name type="synonym">Epeira ventricosa</name>
    <dbReference type="NCBI Taxonomy" id="182803"/>
    <lineage>
        <taxon>Eukaryota</taxon>
        <taxon>Metazoa</taxon>
        <taxon>Ecdysozoa</taxon>
        <taxon>Arthropoda</taxon>
        <taxon>Chelicerata</taxon>
        <taxon>Arachnida</taxon>
        <taxon>Araneae</taxon>
        <taxon>Araneomorphae</taxon>
        <taxon>Entelegynae</taxon>
        <taxon>Araneoidea</taxon>
        <taxon>Araneidae</taxon>
        <taxon>Araneus</taxon>
    </lineage>
</organism>
<reference evidence="1 2" key="1">
    <citation type="journal article" date="2019" name="Sci. Rep.">
        <title>Orb-weaving spider Araneus ventricosus genome elucidates the spidroin gene catalogue.</title>
        <authorList>
            <person name="Kono N."/>
            <person name="Nakamura H."/>
            <person name="Ohtoshi R."/>
            <person name="Moran D.A.P."/>
            <person name="Shinohara A."/>
            <person name="Yoshida Y."/>
            <person name="Fujiwara M."/>
            <person name="Mori M."/>
            <person name="Tomita M."/>
            <person name="Arakawa K."/>
        </authorList>
    </citation>
    <scope>NUCLEOTIDE SEQUENCE [LARGE SCALE GENOMIC DNA]</scope>
</reference>